<evidence type="ECO:0000313" key="1">
    <source>
        <dbReference type="EMBL" id="WAS91967.1"/>
    </source>
</evidence>
<organism evidence="1 2">
    <name type="scientific">Nannocystis punicea</name>
    <dbReference type="NCBI Taxonomy" id="2995304"/>
    <lineage>
        <taxon>Bacteria</taxon>
        <taxon>Pseudomonadati</taxon>
        <taxon>Myxococcota</taxon>
        <taxon>Polyangia</taxon>
        <taxon>Nannocystales</taxon>
        <taxon>Nannocystaceae</taxon>
        <taxon>Nannocystis</taxon>
    </lineage>
</organism>
<evidence type="ECO:0000313" key="2">
    <source>
        <dbReference type="Proteomes" id="UP001164459"/>
    </source>
</evidence>
<reference evidence="1" key="1">
    <citation type="submission" date="2022-11" db="EMBL/GenBank/DDBJ databases">
        <title>Minimal conservation of predation-associated metabolite biosynthetic gene clusters underscores biosynthetic potential of Myxococcota including descriptions for ten novel species: Archangium lansinium sp. nov., Myxococcus landrumus sp. nov., Nannocystis bai.</title>
        <authorList>
            <person name="Ahearne A."/>
            <person name="Stevens C."/>
            <person name="Dowd S."/>
        </authorList>
    </citation>
    <scope>NUCLEOTIDE SEQUENCE</scope>
    <source>
        <strain evidence="1">Fl3</strain>
    </source>
</reference>
<name>A0ABY7GYJ3_9BACT</name>
<protein>
    <submittedName>
        <fullName evidence="1">Uncharacterized protein</fullName>
    </submittedName>
</protein>
<keyword evidence="2" id="KW-1185">Reference proteome</keyword>
<proteinExistence type="predicted"/>
<dbReference type="Proteomes" id="UP001164459">
    <property type="component" value="Chromosome"/>
</dbReference>
<dbReference type="RefSeq" id="WP_269034320.1">
    <property type="nucleotide sequence ID" value="NZ_CP114040.1"/>
</dbReference>
<dbReference type="EMBL" id="CP114040">
    <property type="protein sequence ID" value="WAS91967.1"/>
    <property type="molecule type" value="Genomic_DNA"/>
</dbReference>
<accession>A0ABY7GYJ3</accession>
<sequence length="189" mass="19859">MAVRRARAGREALIDPVRPAARLGSLLPAGIAVALAAGDDDAALGHIVPDLRSLDADLRAAADADRPRHLARLAAPYATALRLVAREDVARELDPYAFAEQDGRWGDIDDRLRQPDGASALLAPCAGLSGPLVDAGLGAIEQVLPATLTREDVAALDLWRALEVAAAGLGRELEARAVTRVRAALERCT</sequence>
<gene>
    <name evidence="1" type="ORF">O0S08_37780</name>
</gene>